<dbReference type="AlphaFoldDB" id="A0A821BJM7"/>
<name>A0A821BJM7_9BILA</name>
<feature type="compositionally biased region" description="Basic residues" evidence="1">
    <location>
        <begin position="23"/>
        <end position="44"/>
    </location>
</feature>
<dbReference type="EMBL" id="CAJOBP010018053">
    <property type="protein sequence ID" value="CAF4589233.1"/>
    <property type="molecule type" value="Genomic_DNA"/>
</dbReference>
<evidence type="ECO:0000313" key="2">
    <source>
        <dbReference type="EMBL" id="CAF4589233.1"/>
    </source>
</evidence>
<sequence length="44" mass="4878">MPMVADAQVPDVVTVAPDEKKAFHVSKKKRNTPNALNKKRKDSS</sequence>
<feature type="non-terminal residue" evidence="2">
    <location>
        <position position="44"/>
    </location>
</feature>
<accession>A0A821BJM7</accession>
<gene>
    <name evidence="2" type="ORF">UJA718_LOCUS30884</name>
</gene>
<proteinExistence type="predicted"/>
<evidence type="ECO:0000256" key="1">
    <source>
        <dbReference type="SAM" id="MobiDB-lite"/>
    </source>
</evidence>
<evidence type="ECO:0000313" key="3">
    <source>
        <dbReference type="Proteomes" id="UP000663873"/>
    </source>
</evidence>
<organism evidence="2 3">
    <name type="scientific">Rotaria socialis</name>
    <dbReference type="NCBI Taxonomy" id="392032"/>
    <lineage>
        <taxon>Eukaryota</taxon>
        <taxon>Metazoa</taxon>
        <taxon>Spiralia</taxon>
        <taxon>Gnathifera</taxon>
        <taxon>Rotifera</taxon>
        <taxon>Eurotatoria</taxon>
        <taxon>Bdelloidea</taxon>
        <taxon>Philodinida</taxon>
        <taxon>Philodinidae</taxon>
        <taxon>Rotaria</taxon>
    </lineage>
</organism>
<protein>
    <submittedName>
        <fullName evidence="2">Uncharacterized protein</fullName>
    </submittedName>
</protein>
<dbReference type="Proteomes" id="UP000663873">
    <property type="component" value="Unassembled WGS sequence"/>
</dbReference>
<reference evidence="2" key="1">
    <citation type="submission" date="2021-02" db="EMBL/GenBank/DDBJ databases">
        <authorList>
            <person name="Nowell W R."/>
        </authorList>
    </citation>
    <scope>NUCLEOTIDE SEQUENCE</scope>
</reference>
<comment type="caution">
    <text evidence="2">The sequence shown here is derived from an EMBL/GenBank/DDBJ whole genome shotgun (WGS) entry which is preliminary data.</text>
</comment>
<feature type="region of interest" description="Disordered" evidence="1">
    <location>
        <begin position="21"/>
        <end position="44"/>
    </location>
</feature>
<keyword evidence="3" id="KW-1185">Reference proteome</keyword>